<comment type="caution">
    <text evidence="1">The sequence shown here is derived from an EMBL/GenBank/DDBJ whole genome shotgun (WGS) entry which is preliminary data.</text>
</comment>
<protein>
    <submittedName>
        <fullName evidence="1">Uncharacterized protein</fullName>
    </submittedName>
</protein>
<reference evidence="1 2" key="1">
    <citation type="submission" date="2013-01" db="EMBL/GenBank/DDBJ databases">
        <authorList>
            <person name="Bench S."/>
        </authorList>
    </citation>
    <scope>NUCLEOTIDE SEQUENCE [LARGE SCALE GENOMIC DNA]</scope>
    <source>
        <strain evidence="1 2">WH 0005</strain>
    </source>
</reference>
<evidence type="ECO:0000313" key="1">
    <source>
        <dbReference type="EMBL" id="CCQ53744.1"/>
    </source>
</evidence>
<gene>
    <name evidence="1" type="ORF">CWATWH0005_3897</name>
</gene>
<accession>T2ILE2</accession>
<dbReference type="EMBL" id="CAQL01000026">
    <property type="protein sequence ID" value="CCQ53744.1"/>
    <property type="molecule type" value="Genomic_DNA"/>
</dbReference>
<dbReference type="AlphaFoldDB" id="T2ILE2"/>
<evidence type="ECO:0000313" key="2">
    <source>
        <dbReference type="Proteomes" id="UP000017981"/>
    </source>
</evidence>
<dbReference type="Proteomes" id="UP000017981">
    <property type="component" value="Unassembled WGS sequence"/>
</dbReference>
<reference evidence="1 2" key="2">
    <citation type="submission" date="2013-09" db="EMBL/GenBank/DDBJ databases">
        <title>Whole genome comparison of six Crocosphaera watsonii strains with differing phenotypes.</title>
        <authorList>
            <person name="Bench S.R."/>
            <person name="Heller P."/>
            <person name="Frank I."/>
            <person name="Arciniega M."/>
            <person name="Shilova I.N."/>
            <person name="Zehr J.P."/>
        </authorList>
    </citation>
    <scope>NUCLEOTIDE SEQUENCE [LARGE SCALE GENOMIC DNA]</scope>
    <source>
        <strain evidence="1 2">WH 0005</strain>
    </source>
</reference>
<sequence length="37" mass="4130">MISITHFDGGLPCPHSFNQCDNIPYNTLVVSYNCSLQ</sequence>
<proteinExistence type="predicted"/>
<name>T2ILE2_CROWT</name>
<organism evidence="1 2">
    <name type="scientific">Crocosphaera watsonii WH 0005</name>
    <dbReference type="NCBI Taxonomy" id="423472"/>
    <lineage>
        <taxon>Bacteria</taxon>
        <taxon>Bacillati</taxon>
        <taxon>Cyanobacteriota</taxon>
        <taxon>Cyanophyceae</taxon>
        <taxon>Oscillatoriophycideae</taxon>
        <taxon>Chroococcales</taxon>
        <taxon>Aphanothecaceae</taxon>
        <taxon>Crocosphaera</taxon>
    </lineage>
</organism>